<dbReference type="AlphaFoldDB" id="A0A8S8XGK8"/>
<dbReference type="Gene3D" id="1.25.40.10">
    <property type="entry name" value="Tetratricopeptide repeat domain"/>
    <property type="match status" value="1"/>
</dbReference>
<gene>
    <name evidence="2" type="ORF">TMPK1_26430</name>
</gene>
<dbReference type="PANTHER" id="PTHR23004">
    <property type="entry name" value="DOUBLECORTIN DOMAIN CONTAINING 2"/>
    <property type="match status" value="1"/>
</dbReference>
<name>A0A8S8XGK8_9PROT</name>
<dbReference type="SUPFAM" id="SSF48452">
    <property type="entry name" value="TPR-like"/>
    <property type="match status" value="1"/>
</dbReference>
<comment type="caution">
    <text evidence="2">The sequence shown here is derived from an EMBL/GenBank/DDBJ whole genome shotgun (WGS) entry which is preliminary data.</text>
</comment>
<reference evidence="2" key="1">
    <citation type="submission" date="2021-02" db="EMBL/GenBank/DDBJ databases">
        <title>Genome sequence of Rhodospirillales sp. strain TMPK1 isolated from soil.</title>
        <authorList>
            <person name="Nakai R."/>
            <person name="Kusada H."/>
            <person name="Tamaki H."/>
        </authorList>
    </citation>
    <scope>NUCLEOTIDE SEQUENCE</scope>
    <source>
        <strain evidence="2">TMPK1</strain>
    </source>
</reference>
<dbReference type="Gene3D" id="1.20.58.320">
    <property type="entry name" value="TPR-like"/>
    <property type="match status" value="1"/>
</dbReference>
<feature type="compositionally biased region" description="Basic and acidic residues" evidence="1">
    <location>
        <begin position="28"/>
        <end position="41"/>
    </location>
</feature>
<proteinExistence type="predicted"/>
<dbReference type="EMBL" id="BOPV01000001">
    <property type="protein sequence ID" value="GIL40406.1"/>
    <property type="molecule type" value="Genomic_DNA"/>
</dbReference>
<keyword evidence="3" id="KW-1185">Reference proteome</keyword>
<evidence type="ECO:0008006" key="4">
    <source>
        <dbReference type="Google" id="ProtNLM"/>
    </source>
</evidence>
<feature type="region of interest" description="Disordered" evidence="1">
    <location>
        <begin position="21"/>
        <end position="44"/>
    </location>
</feature>
<dbReference type="InterPro" id="IPR011990">
    <property type="entry name" value="TPR-like_helical_dom_sf"/>
</dbReference>
<dbReference type="PANTHER" id="PTHR23004:SF7">
    <property type="entry name" value="DUF924-DOMAIN-CONTAINING PROTEIN"/>
    <property type="match status" value="1"/>
</dbReference>
<accession>A0A8S8XGK8</accession>
<dbReference type="Proteomes" id="UP000681075">
    <property type="component" value="Unassembled WGS sequence"/>
</dbReference>
<organism evidence="2 3">
    <name type="scientific">Roseiterribacter gracilis</name>
    <dbReference type="NCBI Taxonomy" id="2812848"/>
    <lineage>
        <taxon>Bacteria</taxon>
        <taxon>Pseudomonadati</taxon>
        <taxon>Pseudomonadota</taxon>
        <taxon>Alphaproteobacteria</taxon>
        <taxon>Rhodospirillales</taxon>
        <taxon>Roseiterribacteraceae</taxon>
        <taxon>Roseiterribacter</taxon>
    </lineage>
</organism>
<protein>
    <recommendedName>
        <fullName evidence="4">DUF924 domain-containing protein</fullName>
    </recommendedName>
</protein>
<evidence type="ECO:0000256" key="1">
    <source>
        <dbReference type="SAM" id="MobiDB-lite"/>
    </source>
</evidence>
<evidence type="ECO:0000313" key="2">
    <source>
        <dbReference type="EMBL" id="GIL40406.1"/>
    </source>
</evidence>
<evidence type="ECO:0000313" key="3">
    <source>
        <dbReference type="Proteomes" id="UP000681075"/>
    </source>
</evidence>
<dbReference type="InterPro" id="IPR010323">
    <property type="entry name" value="DUF924"/>
</dbReference>
<sequence length="226" mass="24993">MVRSELRRRRCAFTGAAAERQGAGQYQKEGEDLSAHGESKGLADSPADSADLLRFWFVEAGPDQWFASDPAFDETLRRKFGALVEQAAAGALDDWAKDRERALALLLLLDQLPRNLFRGTARAFATDAKARAVATVALDRGFDADRPAEQRLFFYVPFMHSEDLADQDRSVALFAAAQAELPVNYPFAVQHRAIIERFGRFPHRNAALGRPSTEEEAAFLAGFAGF</sequence>
<dbReference type="Pfam" id="PF06041">
    <property type="entry name" value="DUF924"/>
    <property type="match status" value="1"/>
</dbReference>